<keyword evidence="10 13" id="KW-0408">Iron</keyword>
<dbReference type="InterPro" id="IPR012340">
    <property type="entry name" value="NA-bd_OB-fold"/>
</dbReference>
<keyword evidence="6 13" id="KW-0479">Metal-binding</keyword>
<reference evidence="16 17" key="1">
    <citation type="submission" date="2019-09" db="EMBL/GenBank/DDBJ databases">
        <title>Wenzhouxiangella sp. Genome sequencing and assembly.</title>
        <authorList>
            <person name="Zhang R."/>
        </authorList>
    </citation>
    <scope>NUCLEOTIDE SEQUENCE [LARGE SCALE GENOMIC DNA]</scope>
    <source>
        <strain evidence="16 17">W260</strain>
    </source>
</reference>
<evidence type="ECO:0000256" key="15">
    <source>
        <dbReference type="SAM" id="Phobius"/>
    </source>
</evidence>
<comment type="function">
    <text evidence="12 13">Heme chaperone required for the biogenesis of c-type cytochromes. Transiently binds heme delivered by CcmC and transfers the heme to apo-cytochromes in a process facilitated by CcmF and CcmH.</text>
</comment>
<feature type="topological domain" description="Extracellular" evidence="13">
    <location>
        <begin position="30"/>
        <end position="155"/>
    </location>
</feature>
<evidence type="ECO:0000256" key="3">
    <source>
        <dbReference type="ARBA" id="ARBA00022519"/>
    </source>
</evidence>
<evidence type="ECO:0000256" key="14">
    <source>
        <dbReference type="PIRSR" id="PIRSR604329-50"/>
    </source>
</evidence>
<organism evidence="16 17">
    <name type="scientific">Marinihelvus fidelis</name>
    <dbReference type="NCBI Taxonomy" id="2613842"/>
    <lineage>
        <taxon>Bacteria</taxon>
        <taxon>Pseudomonadati</taxon>
        <taxon>Pseudomonadota</taxon>
        <taxon>Gammaproteobacteria</taxon>
        <taxon>Chromatiales</taxon>
        <taxon>Wenzhouxiangellaceae</taxon>
        <taxon>Marinihelvus</taxon>
    </lineage>
</organism>
<keyword evidence="3" id="KW-0997">Cell inner membrane</keyword>
<comment type="similarity">
    <text evidence="13">Belongs to the CcmE/CycJ family.</text>
</comment>
<dbReference type="Gene3D" id="2.40.50.140">
    <property type="entry name" value="Nucleic acid-binding proteins"/>
    <property type="match status" value="1"/>
</dbReference>
<dbReference type="EMBL" id="VYXP01000007">
    <property type="protein sequence ID" value="KAA9130564.1"/>
    <property type="molecule type" value="Genomic_DNA"/>
</dbReference>
<evidence type="ECO:0000256" key="5">
    <source>
        <dbReference type="ARBA" id="ARBA00022692"/>
    </source>
</evidence>
<keyword evidence="7 13" id="KW-0201">Cytochrome c-type biogenesis</keyword>
<evidence type="ECO:0000313" key="16">
    <source>
        <dbReference type="EMBL" id="KAA9130564.1"/>
    </source>
</evidence>
<dbReference type="NCBIfam" id="NF009729">
    <property type="entry name" value="PRK13254.1-3"/>
    <property type="match status" value="1"/>
</dbReference>
<feature type="binding site" description="axial binding residue" evidence="13 14">
    <location>
        <position position="128"/>
    </location>
    <ligand>
        <name>heme</name>
        <dbReference type="ChEBI" id="CHEBI:30413"/>
    </ligand>
    <ligandPart>
        <name>Fe</name>
        <dbReference type="ChEBI" id="CHEBI:18248"/>
    </ligandPart>
</feature>
<feature type="binding site" description="covalent" evidence="13 14">
    <location>
        <position position="124"/>
    </location>
    <ligand>
        <name>heme</name>
        <dbReference type="ChEBI" id="CHEBI:30413"/>
    </ligand>
</feature>
<evidence type="ECO:0000256" key="1">
    <source>
        <dbReference type="ARBA" id="ARBA00004533"/>
    </source>
</evidence>
<evidence type="ECO:0000313" key="17">
    <source>
        <dbReference type="Proteomes" id="UP000325372"/>
    </source>
</evidence>
<dbReference type="PANTHER" id="PTHR34128:SF2">
    <property type="entry name" value="CYTOCHROME C-TYPE BIOGENESIS PROTEIN CCME HOMOLOG, MITOCHONDRIAL"/>
    <property type="match status" value="1"/>
</dbReference>
<comment type="caution">
    <text evidence="16">The sequence shown here is derived from an EMBL/GenBank/DDBJ whole genome shotgun (WGS) entry which is preliminary data.</text>
</comment>
<comment type="subcellular location">
    <subcellularLocation>
        <location evidence="1">Cell inner membrane</location>
    </subcellularLocation>
    <subcellularLocation>
        <location evidence="13">Cell membrane</location>
        <topology evidence="13">Single-pass type II membrane protein</topology>
    </subcellularLocation>
</comment>
<dbReference type="PANTHER" id="PTHR34128">
    <property type="entry name" value="CYTOCHROME C-TYPE BIOGENESIS PROTEIN CCME HOMOLOG, MITOCHONDRIAL"/>
    <property type="match status" value="1"/>
</dbReference>
<keyword evidence="5 13" id="KW-0812">Transmembrane</keyword>
<name>A0A5N0T7T8_9GAMM</name>
<protein>
    <recommendedName>
        <fullName evidence="13">Cytochrome c-type biogenesis protein CcmE</fullName>
    </recommendedName>
    <alternativeName>
        <fullName evidence="13">Cytochrome c maturation protein E</fullName>
    </alternativeName>
    <alternativeName>
        <fullName evidence="13">Heme chaperone CcmE</fullName>
    </alternativeName>
</protein>
<feature type="topological domain" description="Cytoplasmic" evidence="13">
    <location>
        <begin position="1"/>
        <end position="8"/>
    </location>
</feature>
<dbReference type="NCBIfam" id="NF009727">
    <property type="entry name" value="PRK13254.1-1"/>
    <property type="match status" value="1"/>
</dbReference>
<evidence type="ECO:0000256" key="8">
    <source>
        <dbReference type="ARBA" id="ARBA00022968"/>
    </source>
</evidence>
<evidence type="ECO:0000256" key="11">
    <source>
        <dbReference type="ARBA" id="ARBA00023136"/>
    </source>
</evidence>
<dbReference type="Pfam" id="PF03100">
    <property type="entry name" value="CcmE"/>
    <property type="match status" value="1"/>
</dbReference>
<keyword evidence="8 13" id="KW-0735">Signal-anchor</keyword>
<dbReference type="GO" id="GO:0005886">
    <property type="term" value="C:plasma membrane"/>
    <property type="evidence" value="ECO:0007669"/>
    <property type="project" value="UniProtKB-SubCell"/>
</dbReference>
<keyword evidence="11 13" id="KW-0472">Membrane</keyword>
<evidence type="ECO:0000256" key="13">
    <source>
        <dbReference type="HAMAP-Rule" id="MF_01959"/>
    </source>
</evidence>
<keyword evidence="17" id="KW-1185">Reference proteome</keyword>
<proteinExistence type="inferred from homology"/>
<dbReference type="GO" id="GO:0046872">
    <property type="term" value="F:metal ion binding"/>
    <property type="evidence" value="ECO:0007669"/>
    <property type="project" value="UniProtKB-KW"/>
</dbReference>
<evidence type="ECO:0000256" key="2">
    <source>
        <dbReference type="ARBA" id="ARBA00022475"/>
    </source>
</evidence>
<dbReference type="InterPro" id="IPR004329">
    <property type="entry name" value="CcmE"/>
</dbReference>
<dbReference type="RefSeq" id="WP_150864868.1">
    <property type="nucleotide sequence ID" value="NZ_VYXP01000007.1"/>
</dbReference>
<dbReference type="GO" id="GO:0017004">
    <property type="term" value="P:cytochrome complex assembly"/>
    <property type="evidence" value="ECO:0007669"/>
    <property type="project" value="UniProtKB-KW"/>
</dbReference>
<evidence type="ECO:0000256" key="10">
    <source>
        <dbReference type="ARBA" id="ARBA00023004"/>
    </source>
</evidence>
<feature type="transmembrane region" description="Helical" evidence="15">
    <location>
        <begin position="9"/>
        <end position="30"/>
    </location>
</feature>
<evidence type="ECO:0000256" key="7">
    <source>
        <dbReference type="ARBA" id="ARBA00022748"/>
    </source>
</evidence>
<gene>
    <name evidence="13 16" type="primary">ccmE</name>
    <name evidence="13" type="synonym">cycJ</name>
    <name evidence="16" type="ORF">F3N42_12830</name>
</gene>
<keyword evidence="2 13" id="KW-1003">Cell membrane</keyword>
<evidence type="ECO:0000256" key="9">
    <source>
        <dbReference type="ARBA" id="ARBA00022989"/>
    </source>
</evidence>
<sequence length="155" mass="16699">MHPVRRRRLFGILIILVGVGVAAALLTWSLRQNMLYFISPKDVQAQSLPPDRAFRLGGLVELGSVRRADDGLQVEFVVTDGVASVPVRFDGILPDLFREGQGIIARGTLGADGVFTAAEVLAKHDENYMPPEVAEALREAGHPMGGQPVEDNGEG</sequence>
<dbReference type="FunFam" id="2.40.50.140:FF:000104">
    <property type="entry name" value="Cytochrome c-type biogenesis protein CcmE"/>
    <property type="match status" value="1"/>
</dbReference>
<dbReference type="HAMAP" id="MF_01959">
    <property type="entry name" value="CcmE"/>
    <property type="match status" value="1"/>
</dbReference>
<keyword evidence="9 13" id="KW-1133">Transmembrane helix</keyword>
<dbReference type="GO" id="GO:0017003">
    <property type="term" value="P:protein-heme linkage"/>
    <property type="evidence" value="ECO:0007669"/>
    <property type="project" value="UniProtKB-UniRule"/>
</dbReference>
<keyword evidence="4 13" id="KW-0349">Heme</keyword>
<accession>A0A5N0T7T8</accession>
<dbReference type="Proteomes" id="UP000325372">
    <property type="component" value="Unassembled WGS sequence"/>
</dbReference>
<dbReference type="InterPro" id="IPR036127">
    <property type="entry name" value="CcmE-like_sf"/>
</dbReference>
<dbReference type="SUPFAM" id="SSF82093">
    <property type="entry name" value="Heme chaperone CcmE"/>
    <property type="match status" value="1"/>
</dbReference>
<evidence type="ECO:0000256" key="12">
    <source>
        <dbReference type="ARBA" id="ARBA00056663"/>
    </source>
</evidence>
<evidence type="ECO:0000256" key="6">
    <source>
        <dbReference type="ARBA" id="ARBA00022723"/>
    </source>
</evidence>
<dbReference type="AlphaFoldDB" id="A0A5N0T7T8"/>
<evidence type="ECO:0000256" key="4">
    <source>
        <dbReference type="ARBA" id="ARBA00022617"/>
    </source>
</evidence>
<dbReference type="NCBIfam" id="NF009731">
    <property type="entry name" value="PRK13254.1-5"/>
    <property type="match status" value="1"/>
</dbReference>
<dbReference type="GO" id="GO:0020037">
    <property type="term" value="F:heme binding"/>
    <property type="evidence" value="ECO:0007669"/>
    <property type="project" value="InterPro"/>
</dbReference>